<comment type="caution">
    <text evidence="9">The sequence shown here is derived from an EMBL/GenBank/DDBJ whole genome shotgun (WGS) entry which is preliminary data.</text>
</comment>
<keyword evidence="5" id="KW-0479">Metal-binding</keyword>
<dbReference type="PANTHER" id="PTHR22930">
    <property type="match status" value="1"/>
</dbReference>
<dbReference type="Proteomes" id="UP001152320">
    <property type="component" value="Chromosome 17"/>
</dbReference>
<keyword evidence="4" id="KW-0540">Nuclease</keyword>
<organism evidence="9 10">
    <name type="scientific">Holothuria leucospilota</name>
    <name type="common">Black long sea cucumber</name>
    <name type="synonym">Mertensiothuria leucospilota</name>
    <dbReference type="NCBI Taxonomy" id="206669"/>
    <lineage>
        <taxon>Eukaryota</taxon>
        <taxon>Metazoa</taxon>
        <taxon>Echinodermata</taxon>
        <taxon>Eleutherozoa</taxon>
        <taxon>Echinozoa</taxon>
        <taxon>Holothuroidea</taxon>
        <taxon>Aspidochirotacea</taxon>
        <taxon>Aspidochirotida</taxon>
        <taxon>Holothuriidae</taxon>
        <taxon>Holothuria</taxon>
    </lineage>
</organism>
<dbReference type="GO" id="GO:0005634">
    <property type="term" value="C:nucleus"/>
    <property type="evidence" value="ECO:0007669"/>
    <property type="project" value="UniProtKB-SubCell"/>
</dbReference>
<name>A0A9Q0YN79_HOLLE</name>
<evidence type="ECO:0000259" key="8">
    <source>
        <dbReference type="Pfam" id="PF13359"/>
    </source>
</evidence>
<dbReference type="InterPro" id="IPR045249">
    <property type="entry name" value="HARBI1-like"/>
</dbReference>
<evidence type="ECO:0000256" key="5">
    <source>
        <dbReference type="ARBA" id="ARBA00022723"/>
    </source>
</evidence>
<dbReference type="OrthoDB" id="10061326at2759"/>
<dbReference type="PANTHER" id="PTHR22930:SF269">
    <property type="entry name" value="NUCLEASE HARBI1-LIKE PROTEIN"/>
    <property type="match status" value="1"/>
</dbReference>
<dbReference type="Pfam" id="PF13359">
    <property type="entry name" value="DDE_Tnp_4"/>
    <property type="match status" value="1"/>
</dbReference>
<evidence type="ECO:0000313" key="10">
    <source>
        <dbReference type="Proteomes" id="UP001152320"/>
    </source>
</evidence>
<accession>A0A9Q0YN79</accession>
<evidence type="ECO:0000256" key="4">
    <source>
        <dbReference type="ARBA" id="ARBA00022722"/>
    </source>
</evidence>
<gene>
    <name evidence="9" type="ORF">HOLleu_33106</name>
</gene>
<evidence type="ECO:0000256" key="6">
    <source>
        <dbReference type="ARBA" id="ARBA00022801"/>
    </source>
</evidence>
<dbReference type="GO" id="GO:0016787">
    <property type="term" value="F:hydrolase activity"/>
    <property type="evidence" value="ECO:0007669"/>
    <property type="project" value="UniProtKB-KW"/>
</dbReference>
<dbReference type="EMBL" id="JAIZAY010000017">
    <property type="protein sequence ID" value="KAJ8025522.1"/>
    <property type="molecule type" value="Genomic_DNA"/>
</dbReference>
<dbReference type="GO" id="GO:0046872">
    <property type="term" value="F:metal ion binding"/>
    <property type="evidence" value="ECO:0007669"/>
    <property type="project" value="UniProtKB-KW"/>
</dbReference>
<evidence type="ECO:0000256" key="1">
    <source>
        <dbReference type="ARBA" id="ARBA00001968"/>
    </source>
</evidence>
<dbReference type="InterPro" id="IPR027806">
    <property type="entry name" value="HARBI1_dom"/>
</dbReference>
<protein>
    <submittedName>
        <fullName evidence="9">Protein ALP1-like</fullName>
    </submittedName>
</protein>
<evidence type="ECO:0000256" key="7">
    <source>
        <dbReference type="ARBA" id="ARBA00023242"/>
    </source>
</evidence>
<evidence type="ECO:0000256" key="3">
    <source>
        <dbReference type="ARBA" id="ARBA00006958"/>
    </source>
</evidence>
<keyword evidence="6" id="KW-0378">Hydrolase</keyword>
<keyword evidence="10" id="KW-1185">Reference proteome</keyword>
<evidence type="ECO:0000256" key="2">
    <source>
        <dbReference type="ARBA" id="ARBA00004123"/>
    </source>
</evidence>
<reference evidence="9" key="1">
    <citation type="submission" date="2021-10" db="EMBL/GenBank/DDBJ databases">
        <title>Tropical sea cucumber genome reveals ecological adaptation and Cuvierian tubules defense mechanism.</title>
        <authorList>
            <person name="Chen T."/>
        </authorList>
    </citation>
    <scope>NUCLEOTIDE SEQUENCE</scope>
    <source>
        <strain evidence="9">Nanhai2018</strain>
        <tissue evidence="9">Muscle</tissue>
    </source>
</reference>
<dbReference type="GO" id="GO:0004518">
    <property type="term" value="F:nuclease activity"/>
    <property type="evidence" value="ECO:0007669"/>
    <property type="project" value="UniProtKB-KW"/>
</dbReference>
<feature type="domain" description="DDE Tnp4" evidence="8">
    <location>
        <begin position="123"/>
        <end position="287"/>
    </location>
</feature>
<keyword evidence="7" id="KW-0539">Nucleus</keyword>
<dbReference type="AlphaFoldDB" id="A0A9Q0YN79"/>
<evidence type="ECO:0000313" key="9">
    <source>
        <dbReference type="EMBL" id="KAJ8025522.1"/>
    </source>
</evidence>
<proteinExistence type="inferred from homology"/>
<comment type="cofactor">
    <cofactor evidence="1">
        <name>a divalent metal cation</name>
        <dbReference type="ChEBI" id="CHEBI:60240"/>
    </cofactor>
</comment>
<comment type="subcellular location">
    <subcellularLocation>
        <location evidence="2">Nucleus</location>
    </subcellularLocation>
</comment>
<sequence length="380" mass="43478">MRRLIDEEVHFRYFRMSQARSDDLLRRISPLIIHQGTHQSPVSPAERLSVTVRILATGNSQQSVADSYRLGKSTVHYIMKETYKALWTALKDEYLSIPTVEEWRTIAADNWRYWNFPVCLGSLDGKHVAIKAPPRSGSDYYNYKKYSSIILLAAVDAKYKFTLVDIGAYGRESDGGVFSRSAFGIQLENDTLPIPVPTHLPGTDVEVPYVFVGDEAFPLKKYLMRPYPGRDLPIDKRVFNYRLSRNRRIVENAFGILAARWRIFGRPIEAKPENVDHVVKATIVLHNYLLSTDSSIEPNVRYVPPRFVDFMGEDGDIRPGQWRLITRGDTNLRDVGRMGANIATRNATNIRDTFKNYFQSNSGMVPWQNELVNRGAEPMI</sequence>
<comment type="similarity">
    <text evidence="3">Belongs to the HARBI1 family.</text>
</comment>